<dbReference type="InterPro" id="IPR000045">
    <property type="entry name" value="Prepilin_IV_endopep_pep"/>
</dbReference>
<dbReference type="Gene3D" id="1.20.120.1220">
    <property type="match status" value="1"/>
</dbReference>
<dbReference type="GO" id="GO:0016020">
    <property type="term" value="C:membrane"/>
    <property type="evidence" value="ECO:0007669"/>
    <property type="project" value="InterPro"/>
</dbReference>
<dbReference type="Pfam" id="PF01478">
    <property type="entry name" value="Peptidase_A24"/>
    <property type="match status" value="1"/>
</dbReference>
<evidence type="ECO:0000259" key="2">
    <source>
        <dbReference type="Pfam" id="PF01478"/>
    </source>
</evidence>
<keyword evidence="1" id="KW-1133">Transmembrane helix</keyword>
<organism evidence="3 4">
    <name type="scientific">Bordetella hinzii</name>
    <dbReference type="NCBI Taxonomy" id="103855"/>
    <lineage>
        <taxon>Bacteria</taxon>
        <taxon>Pseudomonadati</taxon>
        <taxon>Pseudomonadota</taxon>
        <taxon>Betaproteobacteria</taxon>
        <taxon>Burkholderiales</taxon>
        <taxon>Alcaligenaceae</taxon>
        <taxon>Bordetella</taxon>
    </lineage>
</organism>
<reference evidence="4" key="1">
    <citation type="submission" date="2017-10" db="EMBL/GenBank/DDBJ databases">
        <title>Whole genome sequencing of various Bordetella species.</title>
        <authorList>
            <person name="Weigand M.R."/>
            <person name="Loparev V."/>
            <person name="Peng Y."/>
            <person name="Bowden K.E."/>
            <person name="Tondella M.L."/>
            <person name="Williams M.M."/>
        </authorList>
    </citation>
    <scope>NUCLEOTIDE SEQUENCE [LARGE SCALE GENOMIC DNA]</scope>
    <source>
        <strain evidence="4">H720</strain>
    </source>
</reference>
<feature type="transmembrane region" description="Helical" evidence="1">
    <location>
        <begin position="16"/>
        <end position="34"/>
    </location>
</feature>
<evidence type="ECO:0000256" key="1">
    <source>
        <dbReference type="SAM" id="Phobius"/>
    </source>
</evidence>
<feature type="transmembrane region" description="Helical" evidence="1">
    <location>
        <begin position="70"/>
        <end position="88"/>
    </location>
</feature>
<feature type="transmembrane region" description="Helical" evidence="1">
    <location>
        <begin position="146"/>
        <end position="164"/>
    </location>
</feature>
<dbReference type="AlphaFoldDB" id="A0AAN1VG82"/>
<dbReference type="Proteomes" id="UP000282741">
    <property type="component" value="Chromosome"/>
</dbReference>
<keyword evidence="1" id="KW-0812">Transmembrane</keyword>
<feature type="domain" description="Prepilin type IV endopeptidase peptidase" evidence="2">
    <location>
        <begin position="22"/>
        <end position="128"/>
    </location>
</feature>
<keyword evidence="1" id="KW-0472">Membrane</keyword>
<feature type="transmembrane region" description="Helical" evidence="1">
    <location>
        <begin position="100"/>
        <end position="126"/>
    </location>
</feature>
<proteinExistence type="predicted"/>
<name>A0AAN1VG82_9BORD</name>
<dbReference type="GO" id="GO:0004190">
    <property type="term" value="F:aspartic-type endopeptidase activity"/>
    <property type="evidence" value="ECO:0007669"/>
    <property type="project" value="InterPro"/>
</dbReference>
<evidence type="ECO:0000313" key="4">
    <source>
        <dbReference type="Proteomes" id="UP000282741"/>
    </source>
</evidence>
<protein>
    <submittedName>
        <fullName evidence="3">Prepilin peptidase</fullName>
    </submittedName>
</protein>
<accession>A0AAN1VG82</accession>
<gene>
    <name evidence="3" type="ORF">CS347_13420</name>
</gene>
<feature type="transmembrane region" description="Helical" evidence="1">
    <location>
        <begin position="41"/>
        <end position="64"/>
    </location>
</feature>
<evidence type="ECO:0000313" key="3">
    <source>
        <dbReference type="EMBL" id="AZW17696.1"/>
    </source>
</evidence>
<sequence length="180" mass="19811">MPLINDGSLTLLKENAWWMAWLAFNAAVAVYDLGWRRVPNWLVSIAALAQLGWLISHSLAGAWPASGPRGWLDAGLPFAIGLLFIVFWRLRLMGAGDVKYLAVLGLWLGLMPWLMVLLLASVPAGIHALGQALAVMRHPRRVRRGVPYAGYLALFALSLALMPSNSPWCSWCSSWLSTAF</sequence>
<dbReference type="EMBL" id="CP024172">
    <property type="protein sequence ID" value="AZW17696.1"/>
    <property type="molecule type" value="Genomic_DNA"/>
</dbReference>